<accession>A0ABQ3QBM8</accession>
<sequence>MNNERPDHDGTGHDGTGSDGTRGARHRRRGVLTAAVAAAVLLAGGGGAYLAVTASGGSDGRTSSGATPPPLALDSPAADGATAYRTAGPLPDGPDAAPVYRAAGRVTEEQVRRLAEALGLDGEPVVRGASWTVGTAADGSGPVLRVAREAPGNWTFQRSAATGDDCGRKDTVCANAPADTGPVSEAAAEKAAAPVLAAVGQHRADLDAGQVLGARRAVNAEPEIGGLPTDGWTTGVIVGAGGEVVGGSGRVSAPVKGETYPVLDAERTLARLERAPAVPGGCASAVPLEGGAGACGAGAGRAAATVERAVFGLAARPVDGRDALVPSWLFDVREPGAADAVRVAYPAVDPAYLTAASPRPSGERAERDVAVTGYTAEGTELTVRFTGGVCAAYDARAREGSGKVTVTVTERSDPERVCVLIAKEYELPVRLDEPLGGRAVVGSDGERVPLARDGARLPAPDGGR</sequence>
<feature type="compositionally biased region" description="Basic and acidic residues" evidence="1">
    <location>
        <begin position="1"/>
        <end position="12"/>
    </location>
</feature>
<dbReference type="Proteomes" id="UP001052655">
    <property type="component" value="Unassembled WGS sequence"/>
</dbReference>
<protein>
    <submittedName>
        <fullName evidence="3">Membrane protein</fullName>
    </submittedName>
</protein>
<comment type="caution">
    <text evidence="3">The sequence shown here is derived from an EMBL/GenBank/DDBJ whole genome shotgun (WGS) entry which is preliminary data.</text>
</comment>
<dbReference type="PROSITE" id="PS51318">
    <property type="entry name" value="TAT"/>
    <property type="match status" value="1"/>
</dbReference>
<dbReference type="InterPro" id="IPR006311">
    <property type="entry name" value="TAT_signal"/>
</dbReference>
<feature type="region of interest" description="Disordered" evidence="1">
    <location>
        <begin position="56"/>
        <end position="77"/>
    </location>
</feature>
<keyword evidence="4" id="KW-1185">Reference proteome</keyword>
<evidence type="ECO:0000313" key="3">
    <source>
        <dbReference type="EMBL" id="GHI34654.1"/>
    </source>
</evidence>
<gene>
    <name evidence="3" type="ORF">Sdagh_63840</name>
</gene>
<organism evidence="3 4">
    <name type="scientific">Streptomyces daghestanicus</name>
    <dbReference type="NCBI Taxonomy" id="66885"/>
    <lineage>
        <taxon>Bacteria</taxon>
        <taxon>Bacillati</taxon>
        <taxon>Actinomycetota</taxon>
        <taxon>Actinomycetes</taxon>
        <taxon>Kitasatosporales</taxon>
        <taxon>Streptomycetaceae</taxon>
        <taxon>Streptomyces</taxon>
    </lineage>
</organism>
<reference evidence="3" key="1">
    <citation type="submission" date="2024-05" db="EMBL/GenBank/DDBJ databases">
        <title>Whole genome shotgun sequence of Streptomyces daghestanicus NBRC 12762.</title>
        <authorList>
            <person name="Komaki H."/>
            <person name="Tamura T."/>
        </authorList>
    </citation>
    <scope>NUCLEOTIDE SEQUENCE</scope>
    <source>
        <strain evidence="3">NBRC 12762</strain>
    </source>
</reference>
<dbReference type="RefSeq" id="WP_190077374.1">
    <property type="nucleotide sequence ID" value="NZ_BMTC01000011.1"/>
</dbReference>
<name>A0ABQ3QBM8_9ACTN</name>
<evidence type="ECO:0000256" key="1">
    <source>
        <dbReference type="SAM" id="MobiDB-lite"/>
    </source>
</evidence>
<feature type="compositionally biased region" description="Basic and acidic residues" evidence="1">
    <location>
        <begin position="444"/>
        <end position="455"/>
    </location>
</feature>
<keyword evidence="2" id="KW-1133">Transmembrane helix</keyword>
<keyword evidence="2" id="KW-0472">Membrane</keyword>
<evidence type="ECO:0000256" key="2">
    <source>
        <dbReference type="SAM" id="Phobius"/>
    </source>
</evidence>
<evidence type="ECO:0000313" key="4">
    <source>
        <dbReference type="Proteomes" id="UP001052655"/>
    </source>
</evidence>
<feature type="transmembrane region" description="Helical" evidence="2">
    <location>
        <begin position="31"/>
        <end position="52"/>
    </location>
</feature>
<keyword evidence="2" id="KW-0812">Transmembrane</keyword>
<dbReference type="EMBL" id="BNDX01000016">
    <property type="protein sequence ID" value="GHI34654.1"/>
    <property type="molecule type" value="Genomic_DNA"/>
</dbReference>
<proteinExistence type="predicted"/>
<feature type="region of interest" description="Disordered" evidence="1">
    <location>
        <begin position="440"/>
        <end position="464"/>
    </location>
</feature>
<feature type="region of interest" description="Disordered" evidence="1">
    <location>
        <begin position="1"/>
        <end position="27"/>
    </location>
</feature>